<protein>
    <submittedName>
        <fullName evidence="1">YolD-like family protein</fullName>
    </submittedName>
</protein>
<dbReference type="Pfam" id="PF08863">
    <property type="entry name" value="YolD"/>
    <property type="match status" value="1"/>
</dbReference>
<dbReference type="Proteomes" id="UP000698173">
    <property type="component" value="Unassembled WGS sequence"/>
</dbReference>
<reference evidence="1" key="2">
    <citation type="submission" date="2021-09" db="EMBL/GenBank/DDBJ databases">
        <authorList>
            <person name="Gilroy R."/>
        </authorList>
    </citation>
    <scope>NUCLEOTIDE SEQUENCE</scope>
    <source>
        <strain evidence="1">CHK171-7178</strain>
    </source>
</reference>
<sequence>MMKMTAIPKPPKSKVVAGPKLTETDFLEIGERIGESKEFGVEVEITIYAHKRYESVTGVVKEVEGQQGKLTMQIGYDNVKVNMNNIVNVK</sequence>
<evidence type="ECO:0000313" key="1">
    <source>
        <dbReference type="EMBL" id="HJF34331.1"/>
    </source>
</evidence>
<gene>
    <name evidence="1" type="ORF">K8V56_21415</name>
</gene>
<dbReference type="EMBL" id="DYWT01000318">
    <property type="protein sequence ID" value="HJF34331.1"/>
    <property type="molecule type" value="Genomic_DNA"/>
</dbReference>
<proteinExistence type="predicted"/>
<dbReference type="AlphaFoldDB" id="A0A921KFY1"/>
<dbReference type="InterPro" id="IPR014962">
    <property type="entry name" value="YolD"/>
</dbReference>
<name>A0A921KFY1_SPOPS</name>
<reference evidence="1" key="1">
    <citation type="journal article" date="2021" name="PeerJ">
        <title>Extensive microbial diversity within the chicken gut microbiome revealed by metagenomics and culture.</title>
        <authorList>
            <person name="Gilroy R."/>
            <person name="Ravi A."/>
            <person name="Getino M."/>
            <person name="Pursley I."/>
            <person name="Horton D.L."/>
            <person name="Alikhan N.F."/>
            <person name="Baker D."/>
            <person name="Gharbi K."/>
            <person name="Hall N."/>
            <person name="Watson M."/>
            <person name="Adriaenssens E.M."/>
            <person name="Foster-Nyarko E."/>
            <person name="Jarju S."/>
            <person name="Secka A."/>
            <person name="Antonio M."/>
            <person name="Oren A."/>
            <person name="Chaudhuri R.R."/>
            <person name="La Ragione R."/>
            <person name="Hildebrand F."/>
            <person name="Pallen M.J."/>
        </authorList>
    </citation>
    <scope>NUCLEOTIDE SEQUENCE</scope>
    <source>
        <strain evidence="1">CHK171-7178</strain>
    </source>
</reference>
<organism evidence="1 2">
    <name type="scientific">Sporosarcina psychrophila</name>
    <name type="common">Bacillus psychrophilus</name>
    <dbReference type="NCBI Taxonomy" id="1476"/>
    <lineage>
        <taxon>Bacteria</taxon>
        <taxon>Bacillati</taxon>
        <taxon>Bacillota</taxon>
        <taxon>Bacilli</taxon>
        <taxon>Bacillales</taxon>
        <taxon>Caryophanaceae</taxon>
        <taxon>Sporosarcina</taxon>
    </lineage>
</organism>
<comment type="caution">
    <text evidence="1">The sequence shown here is derived from an EMBL/GenBank/DDBJ whole genome shotgun (WGS) entry which is preliminary data.</text>
</comment>
<evidence type="ECO:0000313" key="2">
    <source>
        <dbReference type="Proteomes" id="UP000698173"/>
    </source>
</evidence>
<accession>A0A921KFY1</accession>